<dbReference type="GO" id="GO:0043565">
    <property type="term" value="F:sequence-specific DNA binding"/>
    <property type="evidence" value="ECO:0007669"/>
    <property type="project" value="InterPro"/>
</dbReference>
<dbReference type="Gene3D" id="1.10.10.60">
    <property type="entry name" value="Homeodomain-like"/>
    <property type="match status" value="1"/>
</dbReference>
<evidence type="ECO:0000259" key="6">
    <source>
        <dbReference type="PROSITE" id="PS01124"/>
    </source>
</evidence>
<evidence type="ECO:0000313" key="7">
    <source>
        <dbReference type="EMBL" id="SDO41055.1"/>
    </source>
</evidence>
<dbReference type="GO" id="GO:0003700">
    <property type="term" value="F:DNA-binding transcription factor activity"/>
    <property type="evidence" value="ECO:0007669"/>
    <property type="project" value="InterPro"/>
</dbReference>
<dbReference type="Pfam" id="PF12833">
    <property type="entry name" value="HTH_18"/>
    <property type="match status" value="1"/>
</dbReference>
<evidence type="ECO:0000256" key="1">
    <source>
        <dbReference type="ARBA" id="ARBA00022490"/>
    </source>
</evidence>
<evidence type="ECO:0000256" key="4">
    <source>
        <dbReference type="ARBA" id="ARBA00023159"/>
    </source>
</evidence>
<keyword evidence="3 7" id="KW-0238">DNA-binding</keyword>
<dbReference type="InterPro" id="IPR018062">
    <property type="entry name" value="HTH_AraC-typ_CS"/>
</dbReference>
<keyword evidence="1" id="KW-0963">Cytoplasm</keyword>
<protein>
    <submittedName>
        <fullName evidence="7">AraC-type DNA-binding protein</fullName>
    </submittedName>
</protein>
<dbReference type="PROSITE" id="PS01124">
    <property type="entry name" value="HTH_ARAC_FAMILY_2"/>
    <property type="match status" value="1"/>
</dbReference>
<evidence type="ECO:0000256" key="3">
    <source>
        <dbReference type="ARBA" id="ARBA00023125"/>
    </source>
</evidence>
<organism evidence="7 8">
    <name type="scientific">Lentzea jiangxiensis</name>
    <dbReference type="NCBI Taxonomy" id="641025"/>
    <lineage>
        <taxon>Bacteria</taxon>
        <taxon>Bacillati</taxon>
        <taxon>Actinomycetota</taxon>
        <taxon>Actinomycetes</taxon>
        <taxon>Pseudonocardiales</taxon>
        <taxon>Pseudonocardiaceae</taxon>
        <taxon>Lentzea</taxon>
    </lineage>
</organism>
<dbReference type="EMBL" id="FNIX01000002">
    <property type="protein sequence ID" value="SDO41055.1"/>
    <property type="molecule type" value="Genomic_DNA"/>
</dbReference>
<evidence type="ECO:0000256" key="2">
    <source>
        <dbReference type="ARBA" id="ARBA00023015"/>
    </source>
</evidence>
<dbReference type="PROSITE" id="PS00041">
    <property type="entry name" value="HTH_ARAC_FAMILY_1"/>
    <property type="match status" value="1"/>
</dbReference>
<dbReference type="InterPro" id="IPR018060">
    <property type="entry name" value="HTH_AraC"/>
</dbReference>
<dbReference type="Proteomes" id="UP000199691">
    <property type="component" value="Unassembled WGS sequence"/>
</dbReference>
<reference evidence="8" key="1">
    <citation type="submission" date="2016-10" db="EMBL/GenBank/DDBJ databases">
        <authorList>
            <person name="Varghese N."/>
            <person name="Submissions S."/>
        </authorList>
    </citation>
    <scope>NUCLEOTIDE SEQUENCE [LARGE SCALE GENOMIC DNA]</scope>
    <source>
        <strain evidence="8">CGMCC 4.6609</strain>
    </source>
</reference>
<keyword evidence="2" id="KW-0805">Transcription regulation</keyword>
<evidence type="ECO:0000313" key="8">
    <source>
        <dbReference type="Proteomes" id="UP000199691"/>
    </source>
</evidence>
<gene>
    <name evidence="7" type="ORF">SAMN05421507_102442</name>
</gene>
<proteinExistence type="predicted"/>
<feature type="domain" description="HTH araC/xylS-type" evidence="6">
    <location>
        <begin position="202"/>
        <end position="300"/>
    </location>
</feature>
<dbReference type="AlphaFoldDB" id="A0A1H0JB92"/>
<keyword evidence="8" id="KW-1185">Reference proteome</keyword>
<dbReference type="SUPFAM" id="SSF46689">
    <property type="entry name" value="Homeodomain-like"/>
    <property type="match status" value="2"/>
</dbReference>
<name>A0A1H0JB92_9PSEU</name>
<dbReference type="STRING" id="641025.SAMN05421507_102442"/>
<accession>A0A1H0JB92</accession>
<dbReference type="InterPro" id="IPR050204">
    <property type="entry name" value="AraC_XylS_family_regulators"/>
</dbReference>
<dbReference type="SMART" id="SM00342">
    <property type="entry name" value="HTH_ARAC"/>
    <property type="match status" value="1"/>
</dbReference>
<dbReference type="InterPro" id="IPR037923">
    <property type="entry name" value="HTH-like"/>
</dbReference>
<keyword evidence="5" id="KW-0804">Transcription</keyword>
<sequence>MRTRRTAPNADEPATYTWQPAPGELAVAAMRLGHGADVNGAHEAHAHDFPGLAYFAEPGGVVRTGKQVRHVEAGDLFVIAPGDVMGRTHSDDLLDAHGWGVFFTADALGPDTPGAHLAWRTHPLLFPFVHGRAVDALRLRVPEQQRGEWTARVEALHDELRHRREGYREAVSAHLVLLLVAVSRLAADVVGDLRENAEPLLAEVFDVIERRYPEPLSLREVAAAVRISPGHLTSTVRRRTGRTVQEWITERRMVQARRLLAVTDLPIGDIGRQVGFPDPGYFARTFGKVHGTSPTRWRGSNQLNGR</sequence>
<dbReference type="InterPro" id="IPR009057">
    <property type="entry name" value="Homeodomain-like_sf"/>
</dbReference>
<keyword evidence="4" id="KW-0010">Activator</keyword>
<dbReference type="PANTHER" id="PTHR46796">
    <property type="entry name" value="HTH-TYPE TRANSCRIPTIONAL ACTIVATOR RHAS-RELATED"/>
    <property type="match status" value="1"/>
</dbReference>
<evidence type="ECO:0000256" key="5">
    <source>
        <dbReference type="ARBA" id="ARBA00023163"/>
    </source>
</evidence>
<dbReference type="SUPFAM" id="SSF51215">
    <property type="entry name" value="Regulatory protein AraC"/>
    <property type="match status" value="1"/>
</dbReference>
<dbReference type="PANTHER" id="PTHR46796:SF13">
    <property type="entry name" value="HTH-TYPE TRANSCRIPTIONAL ACTIVATOR RHAS"/>
    <property type="match status" value="1"/>
</dbReference>
<dbReference type="RefSeq" id="WP_218130211.1">
    <property type="nucleotide sequence ID" value="NZ_FNIX01000002.1"/>
</dbReference>